<dbReference type="Pfam" id="PF04149">
    <property type="entry name" value="DUF397"/>
    <property type="match status" value="1"/>
</dbReference>
<dbReference type="RefSeq" id="WP_211346891.1">
    <property type="nucleotide sequence ID" value="NZ_RBXO01000001.1"/>
</dbReference>
<feature type="domain" description="DUF397" evidence="1">
    <location>
        <begin position="6"/>
        <end position="58"/>
    </location>
</feature>
<evidence type="ECO:0000259" key="1">
    <source>
        <dbReference type="Pfam" id="PF04149"/>
    </source>
</evidence>
<dbReference type="EMBL" id="RBXO01000001">
    <property type="protein sequence ID" value="RKT51720.1"/>
    <property type="molecule type" value="Genomic_DNA"/>
</dbReference>
<proteinExistence type="predicted"/>
<evidence type="ECO:0000313" key="2">
    <source>
        <dbReference type="EMBL" id="RKT51720.1"/>
    </source>
</evidence>
<dbReference type="Proteomes" id="UP000282084">
    <property type="component" value="Unassembled WGS sequence"/>
</dbReference>
<name>A0A495VS34_9PSEU</name>
<gene>
    <name evidence="2" type="ORF">C8E97_0204</name>
</gene>
<evidence type="ECO:0000313" key="3">
    <source>
        <dbReference type="Proteomes" id="UP000282084"/>
    </source>
</evidence>
<organism evidence="2 3">
    <name type="scientific">Saccharothrix australiensis</name>
    <dbReference type="NCBI Taxonomy" id="2072"/>
    <lineage>
        <taxon>Bacteria</taxon>
        <taxon>Bacillati</taxon>
        <taxon>Actinomycetota</taxon>
        <taxon>Actinomycetes</taxon>
        <taxon>Pseudonocardiales</taxon>
        <taxon>Pseudonocardiaceae</taxon>
        <taxon>Saccharothrix</taxon>
    </lineage>
</organism>
<dbReference type="AlphaFoldDB" id="A0A495VS34"/>
<accession>A0A495VS34</accession>
<reference evidence="2 3" key="1">
    <citation type="submission" date="2018-10" db="EMBL/GenBank/DDBJ databases">
        <title>Sequencing the genomes of 1000 actinobacteria strains.</title>
        <authorList>
            <person name="Klenk H.-P."/>
        </authorList>
    </citation>
    <scope>NUCLEOTIDE SEQUENCE [LARGE SCALE GENOMIC DNA]</scope>
    <source>
        <strain evidence="2 3">DSM 43800</strain>
    </source>
</reference>
<comment type="caution">
    <text evidence="2">The sequence shown here is derived from an EMBL/GenBank/DDBJ whole genome shotgun (WGS) entry which is preliminary data.</text>
</comment>
<sequence length="60" mass="6777">MERHTGWFKSSHSTAGSNGCLEVRFAETTVDVRDSKNTAGPRFSFSSRAWRSFLTSAKRH</sequence>
<keyword evidence="3" id="KW-1185">Reference proteome</keyword>
<dbReference type="InterPro" id="IPR007278">
    <property type="entry name" value="DUF397"/>
</dbReference>
<protein>
    <submittedName>
        <fullName evidence="2">Uncharacterized protein DUF397</fullName>
    </submittedName>
</protein>